<dbReference type="Pfam" id="PF00456">
    <property type="entry name" value="Transketolase_N"/>
    <property type="match status" value="1"/>
</dbReference>
<dbReference type="Gene3D" id="3.40.50.970">
    <property type="match status" value="1"/>
</dbReference>
<protein>
    <submittedName>
        <fullName evidence="5">Transketolase</fullName>
        <ecNumber evidence="5">2.2.1.1</ecNumber>
    </submittedName>
</protein>
<gene>
    <name evidence="5" type="ordered locus">TREAZ_2629</name>
</gene>
<proteinExistence type="inferred from homology"/>
<dbReference type="InterPro" id="IPR029061">
    <property type="entry name" value="THDP-binding"/>
</dbReference>
<dbReference type="InParanoid" id="F5YEE1"/>
<dbReference type="HOGENOM" id="CLU_009227_4_1_12"/>
<dbReference type="eggNOG" id="COG3959">
    <property type="taxonomic scope" value="Bacteria"/>
</dbReference>
<dbReference type="PANTHER" id="PTHR47514:SF1">
    <property type="entry name" value="TRANSKETOLASE N-TERMINAL SECTION-RELATED"/>
    <property type="match status" value="1"/>
</dbReference>
<name>F5YEE1_LEAAZ</name>
<evidence type="ECO:0000256" key="2">
    <source>
        <dbReference type="ARBA" id="ARBA00007131"/>
    </source>
</evidence>
<dbReference type="Proteomes" id="UP000009222">
    <property type="component" value="Chromosome"/>
</dbReference>
<feature type="domain" description="Transketolase N-terminal" evidence="4">
    <location>
        <begin position="18"/>
        <end position="268"/>
    </location>
</feature>
<evidence type="ECO:0000313" key="5">
    <source>
        <dbReference type="EMBL" id="AEF81902.1"/>
    </source>
</evidence>
<dbReference type="SUPFAM" id="SSF52518">
    <property type="entry name" value="Thiamin diphosphate-binding fold (THDP-binding)"/>
    <property type="match status" value="1"/>
</dbReference>
<accession>F5YEE1</accession>
<reference evidence="6" key="1">
    <citation type="submission" date="2009-12" db="EMBL/GenBank/DDBJ databases">
        <title>Complete sequence of Treponema azotonutricium strain ZAS-9.</title>
        <authorList>
            <person name="Tetu S.G."/>
            <person name="Matson E."/>
            <person name="Ren Q."/>
            <person name="Seshadri R."/>
            <person name="Elbourne L."/>
            <person name="Hassan K.A."/>
            <person name="Durkin A."/>
            <person name="Radune D."/>
            <person name="Mohamoud Y."/>
            <person name="Shay R."/>
            <person name="Jin S."/>
            <person name="Zhang X."/>
            <person name="Lucey K."/>
            <person name="Ballor N.R."/>
            <person name="Ottesen E."/>
            <person name="Rosenthal R."/>
            <person name="Allen A."/>
            <person name="Leadbetter J.R."/>
            <person name="Paulsen I.T."/>
        </authorList>
    </citation>
    <scope>NUCLEOTIDE SEQUENCE [LARGE SCALE GENOMIC DNA]</scope>
    <source>
        <strain evidence="6">ATCC BAA-888 / DSM 13862 / ZAS-9</strain>
    </source>
</reference>
<dbReference type="PANTHER" id="PTHR47514">
    <property type="entry name" value="TRANSKETOLASE N-TERMINAL SECTION-RELATED"/>
    <property type="match status" value="1"/>
</dbReference>
<dbReference type="AlphaFoldDB" id="F5YEE1"/>
<dbReference type="EC" id="2.2.1.1" evidence="5"/>
<comment type="cofactor">
    <cofactor evidence="1">
        <name>thiamine diphosphate</name>
        <dbReference type="ChEBI" id="CHEBI:58937"/>
    </cofactor>
</comment>
<sequence length="278" mass="29982">MISESVIRELKAEAIQLRFDILEMIGIGNPGHLGGSSSLAEAMAVLYFYKMNVDNNYPQKPDRDRLVLSKGHAALIQYAALCEKGFFPRSELKRVKALDGLLQGHPDLTIPGIEAVTGSLGQGLSIGVGMALALRLDKSPARVYVIMGDGEQSEGQLWEASQAAANFKVDNLTAFIDWNKIQATGPTRDIFSIPALDEKWKAFGWNVIPADGHDPAKIIEAVESAEKVKGKPSVIILDTVKGKGFSFAEGNAAYHNGALTDETYKKAVEELNAAKAGL</sequence>
<reference evidence="5 6" key="2">
    <citation type="journal article" date="2011" name="ISME J.">
        <title>RNA-seq reveals cooperative metabolic interactions between two termite-gut spirochete species in co-culture.</title>
        <authorList>
            <person name="Rosenthal A.Z."/>
            <person name="Matson E.G."/>
            <person name="Eldar A."/>
            <person name="Leadbetter J.R."/>
        </authorList>
    </citation>
    <scope>NUCLEOTIDE SEQUENCE [LARGE SCALE GENOMIC DNA]</scope>
    <source>
        <strain evidence="6">ATCC BAA-888 / DSM 13862 / ZAS-9</strain>
    </source>
</reference>
<dbReference type="EMBL" id="CP001841">
    <property type="protein sequence ID" value="AEF81902.1"/>
    <property type="molecule type" value="Genomic_DNA"/>
</dbReference>
<dbReference type="CDD" id="cd02012">
    <property type="entry name" value="TPP_TK"/>
    <property type="match status" value="1"/>
</dbReference>
<dbReference type="STRING" id="545695.TREAZ_2629"/>
<evidence type="ECO:0000313" key="6">
    <source>
        <dbReference type="Proteomes" id="UP000009222"/>
    </source>
</evidence>
<keyword evidence="5" id="KW-0808">Transferase</keyword>
<comment type="similarity">
    <text evidence="2">Belongs to the transketolase family.</text>
</comment>
<keyword evidence="6" id="KW-1185">Reference proteome</keyword>
<dbReference type="KEGG" id="taz:TREAZ_2629"/>
<dbReference type="GO" id="GO:0004802">
    <property type="term" value="F:transketolase activity"/>
    <property type="evidence" value="ECO:0007669"/>
    <property type="project" value="UniProtKB-EC"/>
</dbReference>
<keyword evidence="3" id="KW-0786">Thiamine pyrophosphate</keyword>
<dbReference type="InterPro" id="IPR005474">
    <property type="entry name" value="Transketolase_N"/>
</dbReference>
<evidence type="ECO:0000256" key="3">
    <source>
        <dbReference type="ARBA" id="ARBA00023052"/>
    </source>
</evidence>
<evidence type="ECO:0000256" key="1">
    <source>
        <dbReference type="ARBA" id="ARBA00001964"/>
    </source>
</evidence>
<dbReference type="OrthoDB" id="8732661at2"/>
<dbReference type="RefSeq" id="WP_015712902.1">
    <property type="nucleotide sequence ID" value="NC_015577.1"/>
</dbReference>
<evidence type="ECO:0000259" key="4">
    <source>
        <dbReference type="Pfam" id="PF00456"/>
    </source>
</evidence>
<organism evidence="5 6">
    <name type="scientific">Leadbettera azotonutricia (strain ATCC BAA-888 / DSM 13862 / ZAS-9)</name>
    <name type="common">Treponema azotonutricium</name>
    <dbReference type="NCBI Taxonomy" id="545695"/>
    <lineage>
        <taxon>Bacteria</taxon>
        <taxon>Pseudomonadati</taxon>
        <taxon>Spirochaetota</taxon>
        <taxon>Spirochaetia</taxon>
        <taxon>Spirochaetales</taxon>
        <taxon>Breznakiellaceae</taxon>
        <taxon>Leadbettera</taxon>
    </lineage>
</organism>